<dbReference type="Pfam" id="PF17293">
    <property type="entry name" value="Arm-DNA-bind_5"/>
    <property type="match status" value="1"/>
</dbReference>
<dbReference type="EMBL" id="FNAI01000006">
    <property type="protein sequence ID" value="SDE41422.1"/>
    <property type="molecule type" value="Genomic_DNA"/>
</dbReference>
<dbReference type="Gene3D" id="1.10.150.130">
    <property type="match status" value="1"/>
</dbReference>
<dbReference type="STRING" id="1391627.SAMN05216464_10649"/>
<evidence type="ECO:0000256" key="3">
    <source>
        <dbReference type="ARBA" id="ARBA00023172"/>
    </source>
</evidence>
<keyword evidence="6" id="KW-1185">Reference proteome</keyword>
<keyword evidence="3" id="KW-0233">DNA recombination</keyword>
<evidence type="ECO:0000256" key="2">
    <source>
        <dbReference type="ARBA" id="ARBA00023125"/>
    </source>
</evidence>
<gene>
    <name evidence="5" type="ORF">SAMN05216464_10649</name>
</gene>
<dbReference type="Proteomes" id="UP000199072">
    <property type="component" value="Unassembled WGS sequence"/>
</dbReference>
<dbReference type="Pfam" id="PF00589">
    <property type="entry name" value="Phage_integrase"/>
    <property type="match status" value="1"/>
</dbReference>
<proteinExistence type="inferred from homology"/>
<dbReference type="CDD" id="cd01185">
    <property type="entry name" value="INTN1_C_like"/>
    <property type="match status" value="1"/>
</dbReference>
<dbReference type="Gene3D" id="1.10.443.10">
    <property type="entry name" value="Intergrase catalytic core"/>
    <property type="match status" value="1"/>
</dbReference>
<evidence type="ECO:0000256" key="1">
    <source>
        <dbReference type="ARBA" id="ARBA00008857"/>
    </source>
</evidence>
<dbReference type="InterPro" id="IPR002104">
    <property type="entry name" value="Integrase_catalytic"/>
</dbReference>
<comment type="similarity">
    <text evidence="1">Belongs to the 'phage' integrase family.</text>
</comment>
<dbReference type="PANTHER" id="PTHR30349:SF64">
    <property type="entry name" value="PROPHAGE INTEGRASE INTD-RELATED"/>
    <property type="match status" value="1"/>
</dbReference>
<reference evidence="5 6" key="1">
    <citation type="submission" date="2016-10" db="EMBL/GenBank/DDBJ databases">
        <authorList>
            <person name="de Groot N.N."/>
        </authorList>
    </citation>
    <scope>NUCLEOTIDE SEQUENCE [LARGE SCALE GENOMIC DNA]</scope>
    <source>
        <strain evidence="5 6">47C3B</strain>
    </source>
</reference>
<accession>A0A1G7CQ02</accession>
<dbReference type="OrthoDB" id="5326076at2"/>
<sequence length="412" mass="47823">MSISTKLILRYNKILTNDEHPIMLRITINRQSQFVTTKKSSSVENWDEKAQSVRKSHPDHRTINPLLKSINSKIDLILLNAGEEQEIVSFDDVKNVVLRMTVTDRDIKSQNLLEYFDTVINRLKEQDRLGYAETFDSTKKCLKRFTGNRDYPFLNIQLSFLNKFEGDLLKRNCAATTRSVYFRTFRTLWKMAIKDKVCPEKHYPFKDFSFAKYNNPRTKKRAITKPQIDLIADIKIGADQDTLINSRNYFLFSFYCRGLNFTDLAELKWGNICEGELSYTRAKTGEDFRFKLHDQALRIIEHYKNLDGSSDAGYIFPILYKRHDTPKAIRFRKQKILKRVNRDIKELAKSVGIERTVTTYVARHSYASILRSNGVSKEIIGQTMGHDSLKTTDIYLDDIGDPVLDALINAAL</sequence>
<dbReference type="GO" id="GO:0006310">
    <property type="term" value="P:DNA recombination"/>
    <property type="evidence" value="ECO:0007669"/>
    <property type="project" value="UniProtKB-KW"/>
</dbReference>
<dbReference type="GO" id="GO:0015074">
    <property type="term" value="P:DNA integration"/>
    <property type="evidence" value="ECO:0007669"/>
    <property type="project" value="InterPro"/>
</dbReference>
<dbReference type="InterPro" id="IPR025269">
    <property type="entry name" value="SAM-like_dom"/>
</dbReference>
<evidence type="ECO:0000313" key="6">
    <source>
        <dbReference type="Proteomes" id="UP000199072"/>
    </source>
</evidence>
<dbReference type="GO" id="GO:0003677">
    <property type="term" value="F:DNA binding"/>
    <property type="evidence" value="ECO:0007669"/>
    <property type="project" value="UniProtKB-KW"/>
</dbReference>
<dbReference type="SUPFAM" id="SSF56349">
    <property type="entry name" value="DNA breaking-rejoining enzymes"/>
    <property type="match status" value="1"/>
</dbReference>
<dbReference type="RefSeq" id="WP_091149971.1">
    <property type="nucleotide sequence ID" value="NZ_FNAI01000006.1"/>
</dbReference>
<evidence type="ECO:0000259" key="4">
    <source>
        <dbReference type="PROSITE" id="PS51898"/>
    </source>
</evidence>
<dbReference type="AlphaFoldDB" id="A0A1G7CQ02"/>
<dbReference type="InterPro" id="IPR010998">
    <property type="entry name" value="Integrase_recombinase_N"/>
</dbReference>
<organism evidence="5 6">
    <name type="scientific">Mucilaginibacter pineti</name>
    <dbReference type="NCBI Taxonomy" id="1391627"/>
    <lineage>
        <taxon>Bacteria</taxon>
        <taxon>Pseudomonadati</taxon>
        <taxon>Bacteroidota</taxon>
        <taxon>Sphingobacteriia</taxon>
        <taxon>Sphingobacteriales</taxon>
        <taxon>Sphingobacteriaceae</taxon>
        <taxon>Mucilaginibacter</taxon>
    </lineage>
</organism>
<name>A0A1G7CQ02_9SPHI</name>
<feature type="domain" description="Tyr recombinase" evidence="4">
    <location>
        <begin position="218"/>
        <end position="409"/>
    </location>
</feature>
<keyword evidence="2" id="KW-0238">DNA-binding</keyword>
<dbReference type="InterPro" id="IPR035386">
    <property type="entry name" value="Arm-DNA-bind_5"/>
</dbReference>
<dbReference type="InterPro" id="IPR050090">
    <property type="entry name" value="Tyrosine_recombinase_XerCD"/>
</dbReference>
<dbReference type="InterPro" id="IPR011010">
    <property type="entry name" value="DNA_brk_join_enz"/>
</dbReference>
<dbReference type="InterPro" id="IPR013762">
    <property type="entry name" value="Integrase-like_cat_sf"/>
</dbReference>
<dbReference type="PROSITE" id="PS51898">
    <property type="entry name" value="TYR_RECOMBINASE"/>
    <property type="match status" value="1"/>
</dbReference>
<dbReference type="Pfam" id="PF13102">
    <property type="entry name" value="Phage_int_SAM_5"/>
    <property type="match status" value="1"/>
</dbReference>
<protein>
    <submittedName>
        <fullName evidence="5">Site-specific recombinase XerD</fullName>
    </submittedName>
</protein>
<dbReference type="PANTHER" id="PTHR30349">
    <property type="entry name" value="PHAGE INTEGRASE-RELATED"/>
    <property type="match status" value="1"/>
</dbReference>
<evidence type="ECO:0000313" key="5">
    <source>
        <dbReference type="EMBL" id="SDE41422.1"/>
    </source>
</evidence>